<dbReference type="InterPro" id="IPR029048">
    <property type="entry name" value="HSP70_C_sf"/>
</dbReference>
<comment type="similarity">
    <text evidence="2">Belongs to the heat shock protein 70 family.</text>
</comment>
<dbReference type="HOGENOM" id="CLU_323416_0_0_1"/>
<evidence type="ECO:0000256" key="5">
    <source>
        <dbReference type="ARBA" id="ARBA00022824"/>
    </source>
</evidence>
<dbReference type="Gene3D" id="3.90.640.10">
    <property type="entry name" value="Actin, Chain A, domain 4"/>
    <property type="match status" value="1"/>
</dbReference>
<feature type="compositionally biased region" description="Polar residues" evidence="7">
    <location>
        <begin position="656"/>
        <end position="686"/>
    </location>
</feature>
<dbReference type="InterPro" id="IPR029047">
    <property type="entry name" value="HSP70_peptide-bd_sf"/>
</dbReference>
<evidence type="ECO:0000256" key="4">
    <source>
        <dbReference type="ARBA" id="ARBA00022741"/>
    </source>
</evidence>
<evidence type="ECO:0000313" key="8">
    <source>
        <dbReference type="EMBL" id="KIM55494.1"/>
    </source>
</evidence>
<dbReference type="PANTHER" id="PTHR19375">
    <property type="entry name" value="HEAT SHOCK PROTEIN 70KDA"/>
    <property type="match status" value="1"/>
</dbReference>
<dbReference type="AlphaFoldDB" id="A0A0C3DGK4"/>
<sequence length="894" mass="98150">MGSRRYTALLINEPMAAAIAYGLNKKGGESQTIIYDLGGGMFDVSLLSIDDGVFEVLATTGDTHLGGEDFDNRVIDYLIKEYKKKMGTDASSNMCAMGKLKHEVEKAKCTLSSQQSTCIEIKSFEDGNDFLETLTRAKSFLSVVQRIFPRFNKRSKTTLAKNLPTVLTLMRLSPRAAVQGGILSGEQGTEDVILIDICPLTLSIKTTSGVFTKLIPRNTVIPMCKSWTFSTVADNQPPVLIHLELSGIPLAPRSIPQIEIMFKIDAHGIMKVAAADKGTGKSESITITNEKGRLSKEDIECMVREAEDFASEDEVNPKCIKALNSLSSFVYGLKSQLGDQSGLGGKLSDGDKKTLLSTIKEAMEWIEDNGQTASTDDLEEKLAEIQSIVSPGALERARTVECARYAASLLMEPIHANSAPKADVQMSVSESLKKGIPLLMATVLHLLTFKLKPVNAKWRRQSKSKMQEQEADIQDMQTGVPQAYDVPSMDPILELEDETDDIDVLPDRLKGAADFLTALSGGNDGDEMDESGDSSNEDFDMDVSLSDTDGDEESEDDDIELVQFLQQKHHPKPTVSQVPIQQKWWPGRPKMKPTPMAEPAKVGATSIETDTEFSIFKAKMQTLIMPQRLTNGKISTQPLKNCLVYFEDGDAEDASGNGNKSGTTTSRTAPSNKQKATVSPSGQLEGSSHCEEFIKQLQQRWQCETHMKGPHSPIYCYSPSGGSVCYPLTINKLSFWALEMMEGNATVDEKPVMLSFNAKEVRPDSRSTTMAPPLEMGVPVHSGQHGRYGTQIQVVIPPQWGAPGYQGGTGQIYPSNQPSENFPHNVLPSTSHPSIRAADDPDIVKWCSFLDCHKERNKDGITYLTFGPILKQKGFFRLSQLMSSWVRPEALQSC</sequence>
<evidence type="ECO:0000313" key="9">
    <source>
        <dbReference type="Proteomes" id="UP000053989"/>
    </source>
</evidence>
<evidence type="ECO:0000256" key="6">
    <source>
        <dbReference type="ARBA" id="ARBA00022840"/>
    </source>
</evidence>
<dbReference type="OrthoDB" id="2692271at2759"/>
<keyword evidence="5" id="KW-0256">Endoplasmic reticulum</keyword>
<dbReference type="EMBL" id="KN822134">
    <property type="protein sequence ID" value="KIM55494.1"/>
    <property type="molecule type" value="Genomic_DNA"/>
</dbReference>
<evidence type="ECO:0000256" key="3">
    <source>
        <dbReference type="ARBA" id="ARBA00022729"/>
    </source>
</evidence>
<dbReference type="Gene3D" id="1.20.1270.10">
    <property type="match status" value="1"/>
</dbReference>
<keyword evidence="9" id="KW-1185">Reference proteome</keyword>
<feature type="region of interest" description="Disordered" evidence="7">
    <location>
        <begin position="651"/>
        <end position="687"/>
    </location>
</feature>
<evidence type="ECO:0000256" key="7">
    <source>
        <dbReference type="SAM" id="MobiDB-lite"/>
    </source>
</evidence>
<dbReference type="Proteomes" id="UP000053989">
    <property type="component" value="Unassembled WGS sequence"/>
</dbReference>
<name>A0A0C3DGK4_9AGAM</name>
<keyword evidence="4" id="KW-0547">Nucleotide-binding</keyword>
<keyword evidence="3" id="KW-0732">Signal</keyword>
<comment type="subcellular location">
    <subcellularLocation>
        <location evidence="1">Endoplasmic reticulum lumen</location>
    </subcellularLocation>
</comment>
<gene>
    <name evidence="8" type="ORF">SCLCIDRAFT_30351</name>
</gene>
<dbReference type="GO" id="GO:0005524">
    <property type="term" value="F:ATP binding"/>
    <property type="evidence" value="ECO:0007669"/>
    <property type="project" value="UniProtKB-KW"/>
</dbReference>
<dbReference type="PRINTS" id="PR00301">
    <property type="entry name" value="HEATSHOCK70"/>
</dbReference>
<accession>A0A0C3DGK4</accession>
<organism evidence="8 9">
    <name type="scientific">Scleroderma citrinum Foug A</name>
    <dbReference type="NCBI Taxonomy" id="1036808"/>
    <lineage>
        <taxon>Eukaryota</taxon>
        <taxon>Fungi</taxon>
        <taxon>Dikarya</taxon>
        <taxon>Basidiomycota</taxon>
        <taxon>Agaricomycotina</taxon>
        <taxon>Agaricomycetes</taxon>
        <taxon>Agaricomycetidae</taxon>
        <taxon>Boletales</taxon>
        <taxon>Sclerodermatineae</taxon>
        <taxon>Sclerodermataceae</taxon>
        <taxon>Scleroderma</taxon>
    </lineage>
</organism>
<dbReference type="FunFam" id="3.90.640.10:FF:000153">
    <property type="entry name" value="Endoplasmic reticulum chaperone BiP"/>
    <property type="match status" value="1"/>
</dbReference>
<dbReference type="GO" id="GO:0140662">
    <property type="term" value="F:ATP-dependent protein folding chaperone"/>
    <property type="evidence" value="ECO:0007669"/>
    <property type="project" value="InterPro"/>
</dbReference>
<reference evidence="8 9" key="1">
    <citation type="submission" date="2014-04" db="EMBL/GenBank/DDBJ databases">
        <authorList>
            <consortium name="DOE Joint Genome Institute"/>
            <person name="Kuo A."/>
            <person name="Kohler A."/>
            <person name="Nagy L.G."/>
            <person name="Floudas D."/>
            <person name="Copeland A."/>
            <person name="Barry K.W."/>
            <person name="Cichocki N."/>
            <person name="Veneault-Fourrey C."/>
            <person name="LaButti K."/>
            <person name="Lindquist E.A."/>
            <person name="Lipzen A."/>
            <person name="Lundell T."/>
            <person name="Morin E."/>
            <person name="Murat C."/>
            <person name="Sun H."/>
            <person name="Tunlid A."/>
            <person name="Henrissat B."/>
            <person name="Grigoriev I.V."/>
            <person name="Hibbett D.S."/>
            <person name="Martin F."/>
            <person name="Nordberg H.P."/>
            <person name="Cantor M.N."/>
            <person name="Hua S.X."/>
        </authorList>
    </citation>
    <scope>NUCLEOTIDE SEQUENCE [LARGE SCALE GENOMIC DNA]</scope>
    <source>
        <strain evidence="8 9">Foug A</strain>
    </source>
</reference>
<dbReference type="InterPro" id="IPR013126">
    <property type="entry name" value="Hsp_70_fam"/>
</dbReference>
<evidence type="ECO:0000256" key="2">
    <source>
        <dbReference type="ARBA" id="ARBA00007381"/>
    </source>
</evidence>
<dbReference type="Gene3D" id="2.60.34.10">
    <property type="entry name" value="Substrate Binding Domain Of DNAk, Chain A, domain 1"/>
    <property type="match status" value="2"/>
</dbReference>
<protein>
    <submittedName>
        <fullName evidence="8">Uncharacterized protein</fullName>
    </submittedName>
</protein>
<evidence type="ECO:0000256" key="1">
    <source>
        <dbReference type="ARBA" id="ARBA00004319"/>
    </source>
</evidence>
<dbReference type="GO" id="GO:0005788">
    <property type="term" value="C:endoplasmic reticulum lumen"/>
    <property type="evidence" value="ECO:0007669"/>
    <property type="project" value="UniProtKB-SubCell"/>
</dbReference>
<dbReference type="Pfam" id="PF00012">
    <property type="entry name" value="HSP70"/>
    <property type="match status" value="2"/>
</dbReference>
<dbReference type="SUPFAM" id="SSF53067">
    <property type="entry name" value="Actin-like ATPase domain"/>
    <property type="match status" value="1"/>
</dbReference>
<proteinExistence type="inferred from homology"/>
<dbReference type="Gene3D" id="3.30.420.40">
    <property type="match status" value="2"/>
</dbReference>
<dbReference type="SUPFAM" id="SSF100920">
    <property type="entry name" value="Heat shock protein 70kD (HSP70), peptide-binding domain"/>
    <property type="match status" value="1"/>
</dbReference>
<dbReference type="InParanoid" id="A0A0C3DGK4"/>
<dbReference type="InterPro" id="IPR043129">
    <property type="entry name" value="ATPase_NBD"/>
</dbReference>
<reference evidence="9" key="2">
    <citation type="submission" date="2015-01" db="EMBL/GenBank/DDBJ databases">
        <title>Evolutionary Origins and Diversification of the Mycorrhizal Mutualists.</title>
        <authorList>
            <consortium name="DOE Joint Genome Institute"/>
            <consortium name="Mycorrhizal Genomics Consortium"/>
            <person name="Kohler A."/>
            <person name="Kuo A."/>
            <person name="Nagy L.G."/>
            <person name="Floudas D."/>
            <person name="Copeland A."/>
            <person name="Barry K.W."/>
            <person name="Cichocki N."/>
            <person name="Veneault-Fourrey C."/>
            <person name="LaButti K."/>
            <person name="Lindquist E.A."/>
            <person name="Lipzen A."/>
            <person name="Lundell T."/>
            <person name="Morin E."/>
            <person name="Murat C."/>
            <person name="Riley R."/>
            <person name="Ohm R."/>
            <person name="Sun H."/>
            <person name="Tunlid A."/>
            <person name="Henrissat B."/>
            <person name="Grigoriev I.V."/>
            <person name="Hibbett D.S."/>
            <person name="Martin F."/>
        </authorList>
    </citation>
    <scope>NUCLEOTIDE SEQUENCE [LARGE SCALE GENOMIC DNA]</scope>
    <source>
        <strain evidence="9">Foug A</strain>
    </source>
</reference>
<dbReference type="STRING" id="1036808.A0A0C3DGK4"/>
<keyword evidence="6" id="KW-0067">ATP-binding</keyword>
<feature type="region of interest" description="Disordered" evidence="7">
    <location>
        <begin position="518"/>
        <end position="555"/>
    </location>
</feature>
<dbReference type="SUPFAM" id="SSF100934">
    <property type="entry name" value="Heat shock protein 70kD (HSP70), C-terminal subdomain"/>
    <property type="match status" value="1"/>
</dbReference>
<feature type="compositionally biased region" description="Acidic residues" evidence="7">
    <location>
        <begin position="524"/>
        <end position="541"/>
    </location>
</feature>